<evidence type="ECO:0000256" key="1">
    <source>
        <dbReference type="ARBA" id="ARBA00004141"/>
    </source>
</evidence>
<evidence type="ECO:0000256" key="3">
    <source>
        <dbReference type="ARBA" id="ARBA00022448"/>
    </source>
</evidence>
<gene>
    <name evidence="13" type="ORF">HG535_0H01920</name>
</gene>
<feature type="transmembrane region" description="Helical" evidence="11">
    <location>
        <begin position="1112"/>
        <end position="1134"/>
    </location>
</feature>
<keyword evidence="7" id="KW-0445">Lipid transport</keyword>
<dbReference type="EMBL" id="CP058611">
    <property type="protein sequence ID" value="QLG74865.1"/>
    <property type="molecule type" value="Genomic_DNA"/>
</dbReference>
<dbReference type="InterPro" id="IPR000731">
    <property type="entry name" value="SSD"/>
</dbReference>
<feature type="transmembrane region" description="Helical" evidence="11">
    <location>
        <begin position="806"/>
        <end position="823"/>
    </location>
</feature>
<dbReference type="SUPFAM" id="SSF82866">
    <property type="entry name" value="Multidrug efflux transporter AcrB transmembrane domain"/>
    <property type="match status" value="2"/>
</dbReference>
<evidence type="ECO:0000313" key="14">
    <source>
        <dbReference type="Proteomes" id="UP000509704"/>
    </source>
</evidence>
<feature type="transmembrane region" description="Helical" evidence="11">
    <location>
        <begin position="1146"/>
        <end position="1169"/>
    </location>
</feature>
<organism evidence="13 14">
    <name type="scientific">Zygotorulaspora mrakii</name>
    <name type="common">Zygosaccharomyces mrakii</name>
    <dbReference type="NCBI Taxonomy" id="42260"/>
    <lineage>
        <taxon>Eukaryota</taxon>
        <taxon>Fungi</taxon>
        <taxon>Dikarya</taxon>
        <taxon>Ascomycota</taxon>
        <taxon>Saccharomycotina</taxon>
        <taxon>Saccharomycetes</taxon>
        <taxon>Saccharomycetales</taxon>
        <taxon>Saccharomycetaceae</taxon>
        <taxon>Zygotorulaspora</taxon>
    </lineage>
</organism>
<feature type="transmembrane region" description="Helical" evidence="11">
    <location>
        <begin position="1041"/>
        <end position="1063"/>
    </location>
</feature>
<feature type="transmembrane region" description="Helical" evidence="11">
    <location>
        <begin position="573"/>
        <end position="591"/>
    </location>
</feature>
<keyword evidence="4 11" id="KW-0812">Transmembrane</keyword>
<feature type="transmembrane region" description="Helical" evidence="11">
    <location>
        <begin position="1069"/>
        <end position="1091"/>
    </location>
</feature>
<evidence type="ECO:0000256" key="7">
    <source>
        <dbReference type="ARBA" id="ARBA00023055"/>
    </source>
</evidence>
<feature type="transmembrane region" description="Helical" evidence="11">
    <location>
        <begin position="682"/>
        <end position="701"/>
    </location>
</feature>
<dbReference type="Pfam" id="PF12349">
    <property type="entry name" value="Sterol-sensing"/>
    <property type="match status" value="1"/>
</dbReference>
<dbReference type="GO" id="GO:0015918">
    <property type="term" value="P:sterol transport"/>
    <property type="evidence" value="ECO:0007669"/>
    <property type="project" value="TreeGrafter"/>
</dbReference>
<evidence type="ECO:0000259" key="12">
    <source>
        <dbReference type="PROSITE" id="PS50156"/>
    </source>
</evidence>
<sequence>MNSFVKKAAFNKIRDNMFVIAIWICIAGICSAAQASATCAMYGNCGKKSVFGAELPCPVSDTHFKPEPATSDLIDLLVDLCGDEWKDETQLCCTKDQVLNLQKNLKKAHNIIASCPACKKNFNNLFCHFTCAPDQATFVNVTKTQQSLSKKDTVAEVDVYMNSSWASVFYDSCKDVKFSATNGYAMDLIGGGAKNYSEFLKFLGDEKPLLGGSPFQINYLYELDGEFTLFNDSVYACNDSKYKCACTDCELSCPKLEPLKEGSCKVGKLPCFSFTMLMFYALLLIVIALWHVYYFKMKQKKSLITSAEDELIFNSSMTSEDQLFEVYDTKSYWLNERVSKIIGTVSRLAIYRPYSVLMTTVLIVLASSVLLYKFGDLEKAPVNLWVSSNSEKFKEKEYYEKHFGPFYRIEQVFVINDTGPALSYEAIEWWNKVEHDISDVLESVEKVTYQDICFRPTQESTCVIESFIQYFPSGLPDEFSWREQLTACANTPVNCLPTFQQPLKKNVLFSDDDVLNSQAFVSTFLVSNHSESAILWERKLEEYLLDIEVPEGLRISFNTEMSLEKELNRNGDVFIVSASYLVMFLYSSWALKRRSGEGRWLLGFSGIVIVASSVLCSAGLLSALGVKSTLIIAEVIPFLILAIGVDNIFLITHEYDRISELDCSLDINEKIVAAVQRISPSVVLSFICQCGCFLIAAFVSMPAVHNFALYSAVAVFFNVMLQLTAYVAFLSLYENKYASVSLEKDYEDHLFGKRYFNLISKKRKILGLFISWTLISLIFLPEIKLGLDQTLAVPKDSYLVDYFNDVYSYLNVGPPVFFVVKDLDLSKRENQQKICGKFTSCDDFSLANILENERERSTIVDPVANWFDDFMMFLSPQLDQCCRFKKGTTDICPPYFPARRCETCFQEGEWEYDMTGFPEGHELFEYLKIWIDTPSDPCPLGGKAPYSNAVAFNSTFVKASTFRSAHRPLTSQDDYIQAYEDANRISESLNNLDVFAYSPFYIFFVQYSTLVSLTLKLILVALLLIFIACTIFIGSAQTASLLILTVLMIMIDIGGFMALFGISLNAVSLVNLVICVGLAIEFCIHIARAFTMVPSGTKNDRDSRTAYAMKTIGSSVFKGITLTKFIGVCVLAFAQSKIFDVFYFRMWFSLVVIASLHAMIFLPIILSLYGGKSYVDKSLDFLAREGQSTL</sequence>
<dbReference type="RefSeq" id="XP_037146590.1">
    <property type="nucleotide sequence ID" value="XM_037290695.1"/>
</dbReference>
<keyword evidence="8 11" id="KW-0472">Membrane</keyword>
<feature type="domain" description="SSD" evidence="12">
    <location>
        <begin position="572"/>
        <end position="732"/>
    </location>
</feature>
<evidence type="ECO:0000256" key="9">
    <source>
        <dbReference type="ARBA" id="ARBA00023157"/>
    </source>
</evidence>
<keyword evidence="10" id="KW-0325">Glycoprotein</keyword>
<keyword evidence="6 11" id="KW-1133">Transmembrane helix</keyword>
<dbReference type="OrthoDB" id="6510177at2759"/>
<dbReference type="InterPro" id="IPR032190">
    <property type="entry name" value="NPC1_N"/>
</dbReference>
<feature type="transmembrane region" description="Helical" evidence="11">
    <location>
        <begin position="354"/>
        <end position="374"/>
    </location>
</feature>
<name>A0A7H9B861_ZYGMR</name>
<feature type="transmembrane region" description="Helical" evidence="11">
    <location>
        <begin position="630"/>
        <end position="651"/>
    </location>
</feature>
<proteinExistence type="inferred from homology"/>
<dbReference type="PANTHER" id="PTHR45727:SF2">
    <property type="entry name" value="NPC INTRACELLULAR CHOLESTEROL TRANSPORTER 1"/>
    <property type="match status" value="1"/>
</dbReference>
<dbReference type="Proteomes" id="UP000509704">
    <property type="component" value="Chromosome 8"/>
</dbReference>
<dbReference type="AlphaFoldDB" id="A0A7H9B861"/>
<dbReference type="Pfam" id="PF22314">
    <property type="entry name" value="NPC1_MLD"/>
    <property type="match status" value="1"/>
</dbReference>
<dbReference type="Gene3D" id="1.20.1640.10">
    <property type="entry name" value="Multidrug efflux transporter AcrB transmembrane domain"/>
    <property type="match status" value="2"/>
</dbReference>
<evidence type="ECO:0000256" key="6">
    <source>
        <dbReference type="ARBA" id="ARBA00022989"/>
    </source>
</evidence>
<dbReference type="FunFam" id="1.20.1640.10:FF:000029">
    <property type="entry name" value="Putative Patched sphingolipid transporter"/>
    <property type="match status" value="1"/>
</dbReference>
<dbReference type="PANTHER" id="PTHR45727">
    <property type="entry name" value="NPC INTRACELLULAR CHOLESTEROL TRANSPORTER 1"/>
    <property type="match status" value="1"/>
</dbReference>
<keyword evidence="9" id="KW-1015">Disulfide bond</keyword>
<dbReference type="GO" id="GO:0016020">
    <property type="term" value="C:membrane"/>
    <property type="evidence" value="ECO:0007669"/>
    <property type="project" value="UniProtKB-SubCell"/>
</dbReference>
<evidence type="ECO:0000256" key="10">
    <source>
        <dbReference type="ARBA" id="ARBA00023180"/>
    </source>
</evidence>
<dbReference type="InterPro" id="IPR053958">
    <property type="entry name" value="HMGCR/SNAP/NPC1-like_SSD"/>
</dbReference>
<dbReference type="InterPro" id="IPR053956">
    <property type="entry name" value="NPC1_MLD"/>
</dbReference>
<dbReference type="PROSITE" id="PS50156">
    <property type="entry name" value="SSD"/>
    <property type="match status" value="1"/>
</dbReference>
<evidence type="ECO:0000256" key="4">
    <source>
        <dbReference type="ARBA" id="ARBA00022692"/>
    </source>
</evidence>
<feature type="transmembrane region" description="Helical" evidence="11">
    <location>
        <begin position="707"/>
        <end position="733"/>
    </location>
</feature>
<feature type="transmembrane region" description="Helical" evidence="11">
    <location>
        <begin position="600"/>
        <end position="624"/>
    </location>
</feature>
<evidence type="ECO:0000256" key="2">
    <source>
        <dbReference type="ARBA" id="ARBA00005585"/>
    </source>
</evidence>
<dbReference type="GeneID" id="59238668"/>
<keyword evidence="14" id="KW-1185">Reference proteome</keyword>
<accession>A0A7H9B861</accession>
<feature type="transmembrane region" description="Helical" evidence="11">
    <location>
        <begin position="272"/>
        <end position="295"/>
    </location>
</feature>
<dbReference type="KEGG" id="zmk:HG535_0H01920"/>
<comment type="similarity">
    <text evidence="2">Belongs to the patched family.</text>
</comment>
<reference evidence="13 14" key="1">
    <citation type="submission" date="2020-07" db="EMBL/GenBank/DDBJ databases">
        <title>The yeast mating-type switching endonuclease HO is a domesticated member of an unorthodox homing genetic element family.</title>
        <authorList>
            <person name="Coughlan A.Y."/>
            <person name="Lombardi L."/>
            <person name="Braun-Galleani S."/>
            <person name="Martos A.R."/>
            <person name="Galeote V."/>
            <person name="Bigey F."/>
            <person name="Dequin S."/>
            <person name="Byrne K.P."/>
            <person name="Wolfe K.H."/>
        </authorList>
    </citation>
    <scope>NUCLEOTIDE SEQUENCE [LARGE SCALE GENOMIC DNA]</scope>
    <source>
        <strain evidence="13 14">NRRL Y-6702</strain>
    </source>
</reference>
<feature type="transmembrane region" description="Helical" evidence="11">
    <location>
        <begin position="1017"/>
        <end position="1034"/>
    </location>
</feature>
<dbReference type="GO" id="GO:0032934">
    <property type="term" value="F:sterol binding"/>
    <property type="evidence" value="ECO:0007669"/>
    <property type="project" value="TreeGrafter"/>
</dbReference>
<keyword evidence="5" id="KW-0732">Signal</keyword>
<dbReference type="Pfam" id="PF16414">
    <property type="entry name" value="NPC1_N"/>
    <property type="match status" value="1"/>
</dbReference>
<evidence type="ECO:0000256" key="8">
    <source>
        <dbReference type="ARBA" id="ARBA00023136"/>
    </source>
</evidence>
<keyword evidence="3" id="KW-0813">Transport</keyword>
<feature type="transmembrane region" description="Helical" evidence="11">
    <location>
        <begin position="765"/>
        <end position="786"/>
    </location>
</feature>
<evidence type="ECO:0000256" key="11">
    <source>
        <dbReference type="SAM" id="Phobius"/>
    </source>
</evidence>
<comment type="subcellular location">
    <subcellularLocation>
        <location evidence="1">Membrane</location>
        <topology evidence="1">Multi-pass membrane protein</topology>
    </subcellularLocation>
</comment>
<evidence type="ECO:0000256" key="5">
    <source>
        <dbReference type="ARBA" id="ARBA00022729"/>
    </source>
</evidence>
<protein>
    <recommendedName>
        <fullName evidence="12">SSD domain-containing protein</fullName>
    </recommendedName>
</protein>
<evidence type="ECO:0000313" key="13">
    <source>
        <dbReference type="EMBL" id="QLG74865.1"/>
    </source>
</evidence>